<dbReference type="RefSeq" id="WP_077834719.1">
    <property type="nucleotide sequence ID" value="NZ_CP096983.1"/>
</dbReference>
<protein>
    <recommendedName>
        <fullName evidence="10">Arginine biosynthesis bifunctional protein ArgJ</fullName>
    </recommendedName>
    <domain>
        <recommendedName>
            <fullName evidence="10">Glutamate N-acetyltransferase</fullName>
            <ecNumber evidence="10">2.3.1.35</ecNumber>
        </recommendedName>
        <alternativeName>
            <fullName evidence="10">Ornithine acetyltransferase</fullName>
            <shortName evidence="10">OATase</shortName>
        </alternativeName>
        <alternativeName>
            <fullName evidence="10">Ornithine transacetylase</fullName>
        </alternativeName>
    </domain>
    <domain>
        <recommendedName>
            <fullName evidence="10">Amino-acid acetyltransferase</fullName>
            <ecNumber evidence="10">2.3.1.1</ecNumber>
        </recommendedName>
        <alternativeName>
            <fullName evidence="10">N-acetylglutamate synthase</fullName>
            <shortName evidence="10">AGSase</shortName>
        </alternativeName>
    </domain>
    <component>
        <recommendedName>
            <fullName evidence="10">Arginine biosynthesis bifunctional protein ArgJ alpha chain</fullName>
        </recommendedName>
    </component>
    <component>
        <recommendedName>
            <fullName evidence="10">Arginine biosynthesis bifunctional protein ArgJ beta chain</fullName>
        </recommendedName>
    </component>
</protein>
<dbReference type="InterPro" id="IPR002813">
    <property type="entry name" value="Arg_biosynth_ArgJ"/>
</dbReference>
<evidence type="ECO:0000256" key="2">
    <source>
        <dbReference type="ARBA" id="ARBA00011475"/>
    </source>
</evidence>
<comment type="pathway">
    <text evidence="10">Amino-acid biosynthesis; L-arginine biosynthesis; N(2)-acetyl-L-ornithine from L-glutamate: step 1/4.</text>
</comment>
<dbReference type="NCBIfam" id="TIGR00120">
    <property type="entry name" value="ArgJ"/>
    <property type="match status" value="1"/>
</dbReference>
<dbReference type="EC" id="2.3.1.1" evidence="10"/>
<dbReference type="Gene3D" id="3.60.70.12">
    <property type="entry name" value="L-amino peptidase D-ALA esterase/amidase"/>
    <property type="match status" value="1"/>
</dbReference>
<feature type="site" description="Involved in the stabilization of negative charge on the oxyanion by the formation of the oxyanion hole" evidence="10">
    <location>
        <position position="118"/>
    </location>
</feature>
<feature type="active site" description="Nucleophile" evidence="10">
    <location>
        <position position="190"/>
    </location>
</feature>
<dbReference type="CDD" id="cd02152">
    <property type="entry name" value="OAT"/>
    <property type="match status" value="1"/>
</dbReference>
<dbReference type="SUPFAM" id="SSF56266">
    <property type="entry name" value="DmpA/ArgJ-like"/>
    <property type="match status" value="1"/>
</dbReference>
<dbReference type="GO" id="GO:0006592">
    <property type="term" value="P:ornithine biosynthetic process"/>
    <property type="evidence" value="ECO:0007669"/>
    <property type="project" value="TreeGrafter"/>
</dbReference>
<dbReference type="GO" id="GO:0004042">
    <property type="term" value="F:L-glutamate N-acetyltransferase activity"/>
    <property type="evidence" value="ECO:0007669"/>
    <property type="project" value="UniProtKB-UniRule"/>
</dbReference>
<evidence type="ECO:0000256" key="5">
    <source>
        <dbReference type="ARBA" id="ARBA00022679"/>
    </source>
</evidence>
<dbReference type="GO" id="GO:0004358">
    <property type="term" value="F:L-glutamate N-acetyltransferase activity, acting on acetyl-L-ornithine as donor"/>
    <property type="evidence" value="ECO:0007669"/>
    <property type="project" value="UniProtKB-UniRule"/>
</dbReference>
<dbReference type="InterPro" id="IPR042195">
    <property type="entry name" value="ArgJ_beta_C"/>
</dbReference>
<dbReference type="GO" id="GO:0006526">
    <property type="term" value="P:L-arginine biosynthetic process"/>
    <property type="evidence" value="ECO:0007669"/>
    <property type="project" value="UniProtKB-UniRule"/>
</dbReference>
<feature type="binding site" evidence="10">
    <location>
        <position position="179"/>
    </location>
    <ligand>
        <name>substrate</name>
    </ligand>
</feature>
<sequence length="407" mass="43673">MSTINVLKNKSIESIPYFKVVGISSGVNKNNKEDLCLIYSKKPCIAAGTFTTNKVKAAPVLLNLKHIKSENIYAIVANSGNANACTGDDGYEKAYMMAECTAKHLNIKPEEVLVASTGVIGVPLPIDKVIFGIDKAFSKKESNAEAAMKAIMTTDTVQKTICIELMLNGKSVKIAAIAKGSGMIHPNMATMLSFILTDANITKDMLNKALKESVKDSYNMISVDRDTSTNDMALVLANGSANNTLISEENSDYKIFKKALHYVNVEISKMMASDGEGATKLIEAKVFNAPSSKTAKIAAKSVITSSLVKAAMFGSDANWGRIICALGYSGADIDPSKVDISFSNADSKVETCLKGAGLNFDEEAAKKILDGEHVVIEVDLNDGEFNATAWGCDLTYDYVKINGSYRS</sequence>
<dbReference type="PANTHER" id="PTHR23100:SF0">
    <property type="entry name" value="ARGININE BIOSYNTHESIS BIFUNCTIONAL PROTEIN ARGJ, MITOCHONDRIAL"/>
    <property type="match status" value="1"/>
</dbReference>
<dbReference type="PANTHER" id="PTHR23100">
    <property type="entry name" value="ARGININE BIOSYNTHESIS BIFUNCTIONAL PROTEIN ARGJ"/>
    <property type="match status" value="1"/>
</dbReference>
<evidence type="ECO:0000256" key="1">
    <source>
        <dbReference type="ARBA" id="ARBA00006774"/>
    </source>
</evidence>
<comment type="catalytic activity">
    <reaction evidence="10">
        <text>L-glutamate + acetyl-CoA = N-acetyl-L-glutamate + CoA + H(+)</text>
        <dbReference type="Rhea" id="RHEA:24292"/>
        <dbReference type="ChEBI" id="CHEBI:15378"/>
        <dbReference type="ChEBI" id="CHEBI:29985"/>
        <dbReference type="ChEBI" id="CHEBI:44337"/>
        <dbReference type="ChEBI" id="CHEBI:57287"/>
        <dbReference type="ChEBI" id="CHEBI:57288"/>
        <dbReference type="EC" id="2.3.1.1"/>
    </reaction>
</comment>
<feature type="site" description="Cleavage; by autolysis" evidence="10">
    <location>
        <begin position="189"/>
        <end position="190"/>
    </location>
</feature>
<proteinExistence type="inferred from homology"/>
<keyword evidence="4 10" id="KW-0028">Amino-acid biosynthesis</keyword>
<dbReference type="EC" id="2.3.1.35" evidence="10"/>
<name>A0A1S8LZ63_9CLOT</name>
<evidence type="ECO:0000256" key="4">
    <source>
        <dbReference type="ARBA" id="ARBA00022605"/>
    </source>
</evidence>
<reference evidence="11 12" key="1">
    <citation type="submission" date="2022-04" db="EMBL/GenBank/DDBJ databases">
        <title>Genome sequence of C. roseum typestrain.</title>
        <authorList>
            <person name="Poehlein A."/>
            <person name="Schoch T."/>
            <person name="Duerre P."/>
            <person name="Daniel R."/>
        </authorList>
    </citation>
    <scope>NUCLEOTIDE SEQUENCE [LARGE SCALE GENOMIC DNA]</scope>
    <source>
        <strain evidence="11 12">DSM 7320</strain>
    </source>
</reference>
<feature type="site" description="Involved in the stabilization of negative charge on the oxyanion by the formation of the oxyanion hole" evidence="10">
    <location>
        <position position="117"/>
    </location>
</feature>
<feature type="binding site" evidence="10">
    <location>
        <position position="190"/>
    </location>
    <ligand>
        <name>substrate</name>
    </ligand>
</feature>
<dbReference type="AlphaFoldDB" id="A0A1S8LZ63"/>
<feature type="binding site" evidence="10">
    <location>
        <position position="407"/>
    </location>
    <ligand>
        <name>substrate</name>
    </ligand>
</feature>
<evidence type="ECO:0000256" key="9">
    <source>
        <dbReference type="ARBA" id="ARBA00049439"/>
    </source>
</evidence>
<comment type="pathway">
    <text evidence="10">Amino-acid biosynthesis; L-arginine biosynthesis; L-ornithine and N-acetyl-L-glutamate from L-glutamate and N(2)-acetyl-L-ornithine (cyclic): step 1/1.</text>
</comment>
<gene>
    <name evidence="10 11" type="primary">argJ</name>
    <name evidence="11" type="ORF">CROST_030230</name>
</gene>
<evidence type="ECO:0000313" key="12">
    <source>
        <dbReference type="Proteomes" id="UP000190951"/>
    </source>
</evidence>
<keyword evidence="3 10" id="KW-0055">Arginine biosynthesis</keyword>
<keyword evidence="6 10" id="KW-0068">Autocatalytic cleavage</keyword>
<dbReference type="HAMAP" id="MF_01106">
    <property type="entry name" value="ArgJ"/>
    <property type="match status" value="1"/>
</dbReference>
<feature type="chain" id="PRO_5041748451" description="Arginine biosynthesis bifunctional protein ArgJ beta chain" evidence="10">
    <location>
        <begin position="190"/>
        <end position="407"/>
    </location>
</feature>
<evidence type="ECO:0000256" key="7">
    <source>
        <dbReference type="ARBA" id="ARBA00023268"/>
    </source>
</evidence>
<dbReference type="NCBIfam" id="NF003802">
    <property type="entry name" value="PRK05388.1"/>
    <property type="match status" value="1"/>
</dbReference>
<feature type="binding site" evidence="10">
    <location>
        <position position="276"/>
    </location>
    <ligand>
        <name>substrate</name>
    </ligand>
</feature>
<comment type="subcellular location">
    <subcellularLocation>
        <location evidence="10">Cytoplasm</location>
    </subcellularLocation>
</comment>
<evidence type="ECO:0000256" key="3">
    <source>
        <dbReference type="ARBA" id="ARBA00022571"/>
    </source>
</evidence>
<comment type="function">
    <text evidence="10">Catalyzes two activities which are involved in the cyclic version of arginine biosynthesis: the synthesis of N-acetylglutamate from glutamate and acetyl-CoA as the acetyl donor, and of ornithine by transacetylation between N(2)-acetylornithine and glutamate.</text>
</comment>
<dbReference type="FunFam" id="3.10.20.340:FF:000001">
    <property type="entry name" value="Arginine biosynthesis bifunctional protein ArgJ, chloroplastic"/>
    <property type="match status" value="1"/>
</dbReference>
<feature type="chain" id="PRO_5041748452" description="Arginine biosynthesis bifunctional protein ArgJ alpha chain" evidence="10">
    <location>
        <begin position="1"/>
        <end position="189"/>
    </location>
</feature>
<comment type="subunit">
    <text evidence="2 10">Heterotetramer of two alpha and two beta chains.</text>
</comment>
<evidence type="ECO:0000256" key="10">
    <source>
        <dbReference type="HAMAP-Rule" id="MF_01106"/>
    </source>
</evidence>
<dbReference type="InterPro" id="IPR016117">
    <property type="entry name" value="ArgJ-like_dom_sf"/>
</dbReference>
<keyword evidence="8 10" id="KW-0012">Acyltransferase</keyword>
<keyword evidence="12" id="KW-1185">Reference proteome</keyword>
<dbReference type="Proteomes" id="UP000190951">
    <property type="component" value="Chromosome"/>
</dbReference>
<dbReference type="FunFam" id="3.60.70.12:FF:000001">
    <property type="entry name" value="Arginine biosynthesis bifunctional protein ArgJ, chloroplastic"/>
    <property type="match status" value="1"/>
</dbReference>
<accession>A0A1S8LZ63</accession>
<feature type="binding site" evidence="10">
    <location>
        <position position="402"/>
    </location>
    <ligand>
        <name>substrate</name>
    </ligand>
</feature>
<dbReference type="Gene3D" id="3.10.20.340">
    <property type="entry name" value="ArgJ beta chain, C-terminal domain"/>
    <property type="match status" value="1"/>
</dbReference>
<keyword evidence="7 10" id="KW-0511">Multifunctional enzyme</keyword>
<dbReference type="EMBL" id="CP096983">
    <property type="protein sequence ID" value="URZ12301.1"/>
    <property type="molecule type" value="Genomic_DNA"/>
</dbReference>
<keyword evidence="10" id="KW-0963">Cytoplasm</keyword>
<evidence type="ECO:0000256" key="8">
    <source>
        <dbReference type="ARBA" id="ARBA00023315"/>
    </source>
</evidence>
<organism evidence="11 12">
    <name type="scientific">Clostridium felsineum</name>
    <dbReference type="NCBI Taxonomy" id="36839"/>
    <lineage>
        <taxon>Bacteria</taxon>
        <taxon>Bacillati</taxon>
        <taxon>Bacillota</taxon>
        <taxon>Clostridia</taxon>
        <taxon>Eubacteriales</taxon>
        <taxon>Clostridiaceae</taxon>
        <taxon>Clostridium</taxon>
    </lineage>
</organism>
<evidence type="ECO:0000313" key="11">
    <source>
        <dbReference type="EMBL" id="URZ12301.1"/>
    </source>
</evidence>
<comment type="similarity">
    <text evidence="1 10">Belongs to the ArgJ family.</text>
</comment>
<dbReference type="Pfam" id="PF01960">
    <property type="entry name" value="ArgJ"/>
    <property type="match status" value="1"/>
</dbReference>
<keyword evidence="5 10" id="KW-0808">Transferase</keyword>
<evidence type="ECO:0000256" key="6">
    <source>
        <dbReference type="ARBA" id="ARBA00022813"/>
    </source>
</evidence>
<dbReference type="GO" id="GO:0005737">
    <property type="term" value="C:cytoplasm"/>
    <property type="evidence" value="ECO:0007669"/>
    <property type="project" value="UniProtKB-SubCell"/>
</dbReference>
<dbReference type="STRING" id="84029.CROST_35010"/>
<dbReference type="KEGG" id="crw:CROST_030230"/>
<feature type="binding site" evidence="10">
    <location>
        <position position="153"/>
    </location>
    <ligand>
        <name>substrate</name>
    </ligand>
</feature>
<comment type="catalytic activity">
    <reaction evidence="9 10">
        <text>N(2)-acetyl-L-ornithine + L-glutamate = N-acetyl-L-glutamate + L-ornithine</text>
        <dbReference type="Rhea" id="RHEA:15349"/>
        <dbReference type="ChEBI" id="CHEBI:29985"/>
        <dbReference type="ChEBI" id="CHEBI:44337"/>
        <dbReference type="ChEBI" id="CHEBI:46911"/>
        <dbReference type="ChEBI" id="CHEBI:57805"/>
        <dbReference type="EC" id="2.3.1.35"/>
    </reaction>
</comment>